<feature type="transmembrane region" description="Helical" evidence="7">
    <location>
        <begin position="300"/>
        <end position="328"/>
    </location>
</feature>
<feature type="transmembrane region" description="Helical" evidence="7">
    <location>
        <begin position="370"/>
        <end position="388"/>
    </location>
</feature>
<keyword evidence="4 7" id="KW-0812">Transmembrane</keyword>
<keyword evidence="3" id="KW-1003">Cell membrane</keyword>
<dbReference type="Gene3D" id="1.20.1250.20">
    <property type="entry name" value="MFS general substrate transporter like domains"/>
    <property type="match status" value="1"/>
</dbReference>
<feature type="transmembrane region" description="Helical" evidence="7">
    <location>
        <begin position="39"/>
        <end position="63"/>
    </location>
</feature>
<feature type="transmembrane region" description="Helical" evidence="7">
    <location>
        <begin position="196"/>
        <end position="219"/>
    </location>
</feature>
<dbReference type="Pfam" id="PF12823">
    <property type="entry name" value="DUF3817"/>
    <property type="match status" value="1"/>
</dbReference>
<protein>
    <submittedName>
        <fullName evidence="9">MFS transporter</fullName>
    </submittedName>
</protein>
<dbReference type="GO" id="GO:0005886">
    <property type="term" value="C:plasma membrane"/>
    <property type="evidence" value="ECO:0007669"/>
    <property type="project" value="UniProtKB-SubCell"/>
</dbReference>
<name>A0A2Z4MEM8_BREBE</name>
<feature type="domain" description="Major facilitator superfamily (MFS) profile" evidence="8">
    <location>
        <begin position="106"/>
        <end position="482"/>
    </location>
</feature>
<evidence type="ECO:0000259" key="8">
    <source>
        <dbReference type="PROSITE" id="PS50850"/>
    </source>
</evidence>
<proteinExistence type="predicted"/>
<dbReference type="AlphaFoldDB" id="A0A2Z4MEM8"/>
<dbReference type="PANTHER" id="PTHR23517:SF2">
    <property type="entry name" value="MULTIDRUG RESISTANCE PROTEIN MDTH"/>
    <property type="match status" value="1"/>
</dbReference>
<dbReference type="GO" id="GO:0022857">
    <property type="term" value="F:transmembrane transporter activity"/>
    <property type="evidence" value="ECO:0007669"/>
    <property type="project" value="InterPro"/>
</dbReference>
<dbReference type="NCBIfam" id="TIGR03954">
    <property type="entry name" value="integ_memb_HG"/>
    <property type="match status" value="1"/>
</dbReference>
<reference evidence="9 10" key="1">
    <citation type="journal article" date="2015" name="Genome Announc.">
        <title>Draft Genome Sequence of Brevibacillus brevis DZQ7, a Plant Growth-Promoting Rhizobacterium with Broad-Spectrum Antimicrobial Activity.</title>
        <authorList>
            <person name="Hou Q."/>
            <person name="Wang C."/>
            <person name="Hou X."/>
            <person name="Xia Z."/>
            <person name="Ye J."/>
            <person name="Liu K."/>
            <person name="Liu H."/>
            <person name="Wang J."/>
            <person name="Guo H."/>
            <person name="Yu X."/>
            <person name="Yang Y."/>
            <person name="Du B."/>
            <person name="Ding Y."/>
        </authorList>
    </citation>
    <scope>NUCLEOTIDE SEQUENCE [LARGE SCALE GENOMIC DNA]</scope>
    <source>
        <strain evidence="9 10">DZQ7</strain>
    </source>
</reference>
<keyword evidence="5 7" id="KW-1133">Transmembrane helix</keyword>
<feature type="transmembrane region" description="Helical" evidence="7">
    <location>
        <begin position="258"/>
        <end position="280"/>
    </location>
</feature>
<dbReference type="RefSeq" id="WP_048031744.1">
    <property type="nucleotide sequence ID" value="NZ_CP030117.1"/>
</dbReference>
<accession>A0A2Z4MEM8</accession>
<dbReference type="Pfam" id="PF07690">
    <property type="entry name" value="MFS_1"/>
    <property type="match status" value="2"/>
</dbReference>
<keyword evidence="2" id="KW-0813">Transport</keyword>
<evidence type="ECO:0000256" key="7">
    <source>
        <dbReference type="SAM" id="Phobius"/>
    </source>
</evidence>
<dbReference type="CDD" id="cd17325">
    <property type="entry name" value="MFS_MdtG_SLC18_like"/>
    <property type="match status" value="1"/>
</dbReference>
<organism evidence="9 10">
    <name type="scientific">Brevibacillus brevis</name>
    <name type="common">Bacillus brevis</name>
    <dbReference type="NCBI Taxonomy" id="1393"/>
    <lineage>
        <taxon>Bacteria</taxon>
        <taxon>Bacillati</taxon>
        <taxon>Bacillota</taxon>
        <taxon>Bacilli</taxon>
        <taxon>Bacillales</taxon>
        <taxon>Paenibacillaceae</taxon>
        <taxon>Brevibacillus</taxon>
    </lineage>
</organism>
<dbReference type="InterPro" id="IPR050171">
    <property type="entry name" value="MFS_Transporters"/>
</dbReference>
<evidence type="ECO:0000256" key="2">
    <source>
        <dbReference type="ARBA" id="ARBA00022448"/>
    </source>
</evidence>
<evidence type="ECO:0000313" key="10">
    <source>
        <dbReference type="Proteomes" id="UP000036061"/>
    </source>
</evidence>
<evidence type="ECO:0000256" key="5">
    <source>
        <dbReference type="ARBA" id="ARBA00022989"/>
    </source>
</evidence>
<feature type="transmembrane region" description="Helical" evidence="7">
    <location>
        <begin position="6"/>
        <end position="27"/>
    </location>
</feature>
<feature type="transmembrane region" description="Helical" evidence="7">
    <location>
        <begin position="231"/>
        <end position="252"/>
    </location>
</feature>
<dbReference type="Proteomes" id="UP000036061">
    <property type="component" value="Chromosome"/>
</dbReference>
<dbReference type="InterPro" id="IPR020846">
    <property type="entry name" value="MFS_dom"/>
</dbReference>
<dbReference type="PROSITE" id="PS50850">
    <property type="entry name" value="MFS"/>
    <property type="match status" value="1"/>
</dbReference>
<dbReference type="InterPro" id="IPR011701">
    <property type="entry name" value="MFS"/>
</dbReference>
<comment type="subcellular location">
    <subcellularLocation>
        <location evidence="1">Cell membrane</location>
        <topology evidence="1">Multi-pass membrane protein</topology>
    </subcellularLocation>
</comment>
<feature type="transmembrane region" description="Helical" evidence="7">
    <location>
        <begin position="340"/>
        <end position="358"/>
    </location>
</feature>
<feature type="transmembrane region" description="Helical" evidence="7">
    <location>
        <begin position="131"/>
        <end position="152"/>
    </location>
</feature>
<dbReference type="PANTHER" id="PTHR23517">
    <property type="entry name" value="RESISTANCE PROTEIN MDTM, PUTATIVE-RELATED-RELATED"/>
    <property type="match status" value="1"/>
</dbReference>
<feature type="transmembrane region" description="Helical" evidence="7">
    <location>
        <begin position="173"/>
        <end position="190"/>
    </location>
</feature>
<evidence type="ECO:0000256" key="4">
    <source>
        <dbReference type="ARBA" id="ARBA00022692"/>
    </source>
</evidence>
<evidence type="ECO:0000256" key="1">
    <source>
        <dbReference type="ARBA" id="ARBA00004651"/>
    </source>
</evidence>
<feature type="transmembrane region" description="Helical" evidence="7">
    <location>
        <begin position="460"/>
        <end position="477"/>
    </location>
</feature>
<dbReference type="SUPFAM" id="SSF103473">
    <property type="entry name" value="MFS general substrate transporter"/>
    <property type="match status" value="1"/>
</dbReference>
<gene>
    <name evidence="9" type="ORF">AB432_007595</name>
</gene>
<feature type="transmembrane region" description="Helical" evidence="7">
    <location>
        <begin position="432"/>
        <end position="454"/>
    </location>
</feature>
<dbReference type="InterPro" id="IPR023845">
    <property type="entry name" value="DUF3817_TM"/>
</dbReference>
<keyword evidence="6 7" id="KW-0472">Membrane</keyword>
<dbReference type="EMBL" id="CP030117">
    <property type="protein sequence ID" value="AWX54903.1"/>
    <property type="molecule type" value="Genomic_DNA"/>
</dbReference>
<feature type="transmembrane region" description="Helical" evidence="7">
    <location>
        <begin position="69"/>
        <end position="88"/>
    </location>
</feature>
<dbReference type="InterPro" id="IPR036259">
    <property type="entry name" value="MFS_trans_sf"/>
</dbReference>
<feature type="transmembrane region" description="Helical" evidence="7">
    <location>
        <begin position="394"/>
        <end position="411"/>
    </location>
</feature>
<sequence length="490" mass="53208">MRVHPIYFLRLTGLLDGLSLLVLMGIAMPLKYVWGLDKAVTITGSIHGGIFCLYALAILYAAIRVRWSLLWSLAALLAAFVPFGNFFLDRRLKTAQEVYPLKPFNNALLVYGIVFFSFFDLFSQLPVMSTFAASVGASSFVIGFVIGLYSLANTFGNIISGMLTDKVGPSKPLLIGLVLSSCALLLYHIVDQPFLLIIVRIIHGFVAGLIVPAAFTFSANNTSHEQQGRKVAFTGTFVGLAAIIGPAFSGIMASKTSVPFVFTCVAVMGFFLTILSVIFLQSTKACKKEKLKKDVPTSALIFNAGIIKAYGGAFLLMFSQGVIAYLLPLHVQSLGYDSKLSGTLMSTFGMIAVLLFVLPTNQIFDRVAPSKTMSIGIGFMGVSQLLIGQSNTTLALYCMLGLYGIGFALLFPSVNTMLIQSTPQELRGKAHGYLYAFFSLGVVVGSGLLGWLPFSIEEGFLFTGSLLLVFAIFIAMHKQRERLLNQQNNR</sequence>
<evidence type="ECO:0000313" key="9">
    <source>
        <dbReference type="EMBL" id="AWX54903.1"/>
    </source>
</evidence>
<evidence type="ECO:0000256" key="3">
    <source>
        <dbReference type="ARBA" id="ARBA00022475"/>
    </source>
</evidence>
<evidence type="ECO:0000256" key="6">
    <source>
        <dbReference type="ARBA" id="ARBA00023136"/>
    </source>
</evidence>